<reference evidence="2 3" key="1">
    <citation type="submission" date="2020-03" db="EMBL/GenBank/DDBJ databases">
        <title>Sphingomonas sp. nov., isolated from fish.</title>
        <authorList>
            <person name="Hyun D.-W."/>
            <person name="Bae J.-W."/>
        </authorList>
    </citation>
    <scope>NUCLEOTIDE SEQUENCE [LARGE SCALE GENOMIC DNA]</scope>
    <source>
        <strain evidence="2 3">HDW15B</strain>
    </source>
</reference>
<protein>
    <submittedName>
        <fullName evidence="2">Uncharacterized protein</fullName>
    </submittedName>
</protein>
<evidence type="ECO:0000313" key="3">
    <source>
        <dbReference type="Proteomes" id="UP000503222"/>
    </source>
</evidence>
<dbReference type="AlphaFoldDB" id="A0A6G7YRL3"/>
<evidence type="ECO:0000313" key="2">
    <source>
        <dbReference type="EMBL" id="QIK79380.1"/>
    </source>
</evidence>
<feature type="compositionally biased region" description="Low complexity" evidence="1">
    <location>
        <begin position="120"/>
        <end position="174"/>
    </location>
</feature>
<evidence type="ECO:0000256" key="1">
    <source>
        <dbReference type="SAM" id="MobiDB-lite"/>
    </source>
</evidence>
<keyword evidence="3" id="KW-1185">Reference proteome</keyword>
<dbReference type="EMBL" id="CP049869">
    <property type="protein sequence ID" value="QIK79380.1"/>
    <property type="molecule type" value="Genomic_DNA"/>
</dbReference>
<feature type="region of interest" description="Disordered" evidence="1">
    <location>
        <begin position="113"/>
        <end position="174"/>
    </location>
</feature>
<dbReference type="KEGG" id="spii:G7077_11165"/>
<proteinExistence type="predicted"/>
<dbReference type="Proteomes" id="UP000503222">
    <property type="component" value="Chromosome"/>
</dbReference>
<name>A0A6G7YRL3_9SPHN</name>
<dbReference type="RefSeq" id="WP_166411768.1">
    <property type="nucleotide sequence ID" value="NZ_CP049869.1"/>
</dbReference>
<organism evidence="2 3">
    <name type="scientific">Sphingomonas piscis</name>
    <dbReference type="NCBI Taxonomy" id="2714943"/>
    <lineage>
        <taxon>Bacteria</taxon>
        <taxon>Pseudomonadati</taxon>
        <taxon>Pseudomonadota</taxon>
        <taxon>Alphaproteobacteria</taxon>
        <taxon>Sphingomonadales</taxon>
        <taxon>Sphingomonadaceae</taxon>
        <taxon>Sphingomonas</taxon>
    </lineage>
</organism>
<accession>A0A6G7YRL3</accession>
<sequence>MLLSACKTDNAVVDGVKSAGSAVADGVGNVTTSLVKVDLSNVLNDLALDLNVDKSNIPINAQIPISLAANVCGISINILSIGGGGESKGCTATTASPELVQAVQQQLAANGGVGGGAQTNGGATSTSGTVSNGGTTAPVTSNTTTSGTTTTGTTTAPPTTAAGTTQTNSTSTPQ</sequence>
<gene>
    <name evidence="2" type="ORF">G7077_11165</name>
</gene>